<dbReference type="RefSeq" id="WP_211454543.1">
    <property type="nucleotide sequence ID" value="NZ_CP072227.1"/>
</dbReference>
<proteinExistence type="predicted"/>
<gene>
    <name evidence="1" type="ORF">INE88_03813</name>
</gene>
<evidence type="ECO:0000313" key="1">
    <source>
        <dbReference type="EMBL" id="QUT46968.1"/>
    </source>
</evidence>
<name>A0A975KJE7_9BACE</name>
<dbReference type="AlphaFoldDB" id="A0A975KJE7"/>
<evidence type="ECO:0000313" key="2">
    <source>
        <dbReference type="Proteomes" id="UP000679226"/>
    </source>
</evidence>
<dbReference type="EMBL" id="CP072227">
    <property type="protein sequence ID" value="QUT46968.1"/>
    <property type="molecule type" value="Genomic_DNA"/>
</dbReference>
<sequence>MNNGRWQPHEDGFVRDNVNKMTLEQMAEHLGKSVLAVKLYMHRNHIVCGQTVKRNIVQEMLRIKFRHPENFMPTRTFYHEVGINQMRWWDLFHGRKNITQTEYIALSKYFGITLEEAFEARQLCIFEEGNND</sequence>
<dbReference type="KEGG" id="beg:INE88_03813"/>
<dbReference type="Proteomes" id="UP000679226">
    <property type="component" value="Chromosome"/>
</dbReference>
<organism evidence="1 2">
    <name type="scientific">Bacteroides eggerthii</name>
    <dbReference type="NCBI Taxonomy" id="28111"/>
    <lineage>
        <taxon>Bacteria</taxon>
        <taxon>Pseudomonadati</taxon>
        <taxon>Bacteroidota</taxon>
        <taxon>Bacteroidia</taxon>
        <taxon>Bacteroidales</taxon>
        <taxon>Bacteroidaceae</taxon>
        <taxon>Bacteroides</taxon>
    </lineage>
</organism>
<protein>
    <submittedName>
        <fullName evidence="1">Uncharacterized protein</fullName>
    </submittedName>
</protein>
<reference evidence="1" key="1">
    <citation type="journal article" date="2021" name="PLoS Genet.">
        <title>Mobile Type VI secretion system loci of the gut Bacteroidales display extensive intra-ecosystem transfer, multi-species spread and geographical clustering.</title>
        <authorList>
            <person name="Garcia-Bayona L."/>
            <person name="Coyne M.J."/>
            <person name="Comstock L.E."/>
        </authorList>
    </citation>
    <scope>NUCLEOTIDE SEQUENCE</scope>
    <source>
        <strain evidence="1">CL11T00C20</strain>
    </source>
</reference>
<accession>A0A975KJE7</accession>